<dbReference type="Pfam" id="PF01464">
    <property type="entry name" value="SLT"/>
    <property type="match status" value="1"/>
</dbReference>
<sequence>MSSMTRAPFLAFAPVLVLVGAAALPAAAGAQDAAEWDNARASLVAQGPGPMAGEINRWQALYEDRSAQLPFERYSSFLRANPGFPDETTLRTRAEQRLMREFVSNEALLAYFDRFPPLGNFAKAHYALALAGRDAESAANLAREAWRGGEMSEVAEATIAATYGQNFTPDDQDARMDALLWQRDAAAAARQIARTSDARRGVFQVRLAILQGGDGATGDPAALTDPGYLYNRSRELRQKGRQGEAIALLANRAPLAARPRDPAAWVGELLAVARLADNRNAVRIAASVDDAFAPDEDISQGSFRLRDDYTSLMWLGGTKALWEQGDAARAAPLFYRYGAAARTPQTRSKGFWWAAHAAARAGDSAGATRYYEMAAQYADRFYGQLALEALGRPMPTFAAMPEAAISDEARAAFRAQPITRAVAEVARDAPWSVGIRFYRAIAEQAEGVEGHLLVAELAREIGRRDLAVNLADAAGADGLDGFTAIGFPRLQHPPGTYFTMIHAIARQESQFAQNAISHAGARGLMQFMPATAQEESRRANLSYSASRLIDDPTYSMQIGSNHIERLLRTYNGSYPLAAAAYNAGPGNVNRWLRENGDPRTGAISWVEWIEKIGFSETRTYVHRVLENAVVYEHLYPDQSNGRSRRINQFLR</sequence>
<feature type="domain" description="Transglycosylase SLT" evidence="5">
    <location>
        <begin position="500"/>
        <end position="598"/>
    </location>
</feature>
<gene>
    <name evidence="6" type="ORF">ACFODU_06895</name>
</gene>
<evidence type="ECO:0000259" key="5">
    <source>
        <dbReference type="Pfam" id="PF01464"/>
    </source>
</evidence>
<feature type="signal peptide" evidence="4">
    <location>
        <begin position="1"/>
        <end position="28"/>
    </location>
</feature>
<name>A0ABV7E6N0_9SPHN</name>
<dbReference type="InterPro" id="IPR008258">
    <property type="entry name" value="Transglycosylase_SLT_dom_1"/>
</dbReference>
<proteinExistence type="inferred from homology"/>
<dbReference type="PANTHER" id="PTHR37423:SF2">
    <property type="entry name" value="MEMBRANE-BOUND LYTIC MUREIN TRANSGLYCOSYLASE C"/>
    <property type="match status" value="1"/>
</dbReference>
<dbReference type="PANTHER" id="PTHR37423">
    <property type="entry name" value="SOLUBLE LYTIC MUREIN TRANSGLYCOSYLASE-RELATED"/>
    <property type="match status" value="1"/>
</dbReference>
<organism evidence="6 7">
    <name type="scientific">Alteraurantiacibacter palmitatis</name>
    <dbReference type="NCBI Taxonomy" id="2054628"/>
    <lineage>
        <taxon>Bacteria</taxon>
        <taxon>Pseudomonadati</taxon>
        <taxon>Pseudomonadota</taxon>
        <taxon>Alphaproteobacteria</taxon>
        <taxon>Sphingomonadales</taxon>
        <taxon>Erythrobacteraceae</taxon>
        <taxon>Alteraurantiacibacter</taxon>
    </lineage>
</organism>
<dbReference type="SUPFAM" id="SSF53955">
    <property type="entry name" value="Lysozyme-like"/>
    <property type="match status" value="1"/>
</dbReference>
<dbReference type="CDD" id="cd13401">
    <property type="entry name" value="Slt70-like"/>
    <property type="match status" value="1"/>
</dbReference>
<evidence type="ECO:0000256" key="3">
    <source>
        <dbReference type="ARBA" id="ARBA00022729"/>
    </source>
</evidence>
<reference evidence="7" key="1">
    <citation type="journal article" date="2019" name="Int. J. Syst. Evol. Microbiol.">
        <title>The Global Catalogue of Microorganisms (GCM) 10K type strain sequencing project: providing services to taxonomists for standard genome sequencing and annotation.</title>
        <authorList>
            <consortium name="The Broad Institute Genomics Platform"/>
            <consortium name="The Broad Institute Genome Sequencing Center for Infectious Disease"/>
            <person name="Wu L."/>
            <person name="Ma J."/>
        </authorList>
    </citation>
    <scope>NUCLEOTIDE SEQUENCE [LARGE SCALE GENOMIC DNA]</scope>
    <source>
        <strain evidence="7">KCTC 52607</strain>
    </source>
</reference>
<dbReference type="EMBL" id="JBHRST010000009">
    <property type="protein sequence ID" value="MFC3097529.1"/>
    <property type="molecule type" value="Genomic_DNA"/>
</dbReference>
<dbReference type="Gene3D" id="1.10.530.10">
    <property type="match status" value="1"/>
</dbReference>
<dbReference type="SUPFAM" id="SSF48435">
    <property type="entry name" value="Bacterial muramidases"/>
    <property type="match status" value="1"/>
</dbReference>
<dbReference type="RefSeq" id="WP_336925305.1">
    <property type="nucleotide sequence ID" value="NZ_JBANRO010000003.1"/>
</dbReference>
<dbReference type="InterPro" id="IPR008939">
    <property type="entry name" value="Lytic_TGlycosylase_superhlx_U"/>
</dbReference>
<comment type="similarity">
    <text evidence="1">Belongs to the transglycosylase Slt family.</text>
</comment>
<dbReference type="Proteomes" id="UP001595456">
    <property type="component" value="Unassembled WGS sequence"/>
</dbReference>
<feature type="chain" id="PRO_5045179981" evidence="4">
    <location>
        <begin position="29"/>
        <end position="651"/>
    </location>
</feature>
<evidence type="ECO:0000256" key="4">
    <source>
        <dbReference type="SAM" id="SignalP"/>
    </source>
</evidence>
<dbReference type="InterPro" id="IPR023346">
    <property type="entry name" value="Lysozyme-like_dom_sf"/>
</dbReference>
<keyword evidence="3 4" id="KW-0732">Signal</keyword>
<evidence type="ECO:0000256" key="1">
    <source>
        <dbReference type="ARBA" id="ARBA00007734"/>
    </source>
</evidence>
<keyword evidence="7" id="KW-1185">Reference proteome</keyword>
<comment type="caution">
    <text evidence="6">The sequence shown here is derived from an EMBL/GenBank/DDBJ whole genome shotgun (WGS) entry which is preliminary data.</text>
</comment>
<protein>
    <submittedName>
        <fullName evidence="6">Lytic transglycosylase domain-containing protein</fullName>
    </submittedName>
</protein>
<evidence type="ECO:0000256" key="2">
    <source>
        <dbReference type="ARBA" id="ARBA00009387"/>
    </source>
</evidence>
<evidence type="ECO:0000313" key="7">
    <source>
        <dbReference type="Proteomes" id="UP001595456"/>
    </source>
</evidence>
<dbReference type="Gene3D" id="1.25.20.10">
    <property type="entry name" value="Bacterial muramidases"/>
    <property type="match status" value="1"/>
</dbReference>
<accession>A0ABV7E6N0</accession>
<evidence type="ECO:0000313" key="6">
    <source>
        <dbReference type="EMBL" id="MFC3097529.1"/>
    </source>
</evidence>
<comment type="similarity">
    <text evidence="2">Belongs to the virb1 family.</text>
</comment>